<protein>
    <submittedName>
        <fullName evidence="3">Uncharacterized protein</fullName>
    </submittedName>
</protein>
<evidence type="ECO:0000313" key="3">
    <source>
        <dbReference type="EMBL" id="KAK8008286.1"/>
    </source>
</evidence>
<feature type="compositionally biased region" description="Acidic residues" evidence="1">
    <location>
        <begin position="76"/>
        <end position="86"/>
    </location>
</feature>
<reference evidence="3 4" key="1">
    <citation type="submission" date="2023-01" db="EMBL/GenBank/DDBJ databases">
        <title>Analysis of 21 Apiospora genomes using comparative genomics revels a genus with tremendous synthesis potential of carbohydrate active enzymes and secondary metabolites.</title>
        <authorList>
            <person name="Sorensen T."/>
        </authorList>
    </citation>
    <scope>NUCLEOTIDE SEQUENCE [LARGE SCALE GENOMIC DNA]</scope>
    <source>
        <strain evidence="3 4">CBS 20057</strain>
    </source>
</reference>
<feature type="transmembrane region" description="Helical" evidence="2">
    <location>
        <begin position="25"/>
        <end position="54"/>
    </location>
</feature>
<evidence type="ECO:0000256" key="1">
    <source>
        <dbReference type="SAM" id="MobiDB-lite"/>
    </source>
</evidence>
<gene>
    <name evidence="3" type="ORF">PG991_010837</name>
</gene>
<sequence length="124" mass="14309">MDATVLGYQAHQPDESYPRKTFMDYFTLLLSLILLAIPIGFVLLHLAICADIYIQARERRRTRDEYRARQAREGQDQDVEEQEQDLEQNLGGSGDPIRRDWYYGATESSHLLPAIHELDAADLE</sequence>
<dbReference type="EMBL" id="JAQQWI010000016">
    <property type="protein sequence ID" value="KAK8008286.1"/>
    <property type="molecule type" value="Genomic_DNA"/>
</dbReference>
<dbReference type="Proteomes" id="UP001396898">
    <property type="component" value="Unassembled WGS sequence"/>
</dbReference>
<accession>A0ABR1RCL8</accession>
<proteinExistence type="predicted"/>
<comment type="caution">
    <text evidence="3">The sequence shown here is derived from an EMBL/GenBank/DDBJ whole genome shotgun (WGS) entry which is preliminary data.</text>
</comment>
<feature type="compositionally biased region" description="Basic and acidic residues" evidence="1">
    <location>
        <begin position="61"/>
        <end position="75"/>
    </location>
</feature>
<keyword evidence="4" id="KW-1185">Reference proteome</keyword>
<keyword evidence="2" id="KW-0472">Membrane</keyword>
<keyword evidence="2" id="KW-1133">Transmembrane helix</keyword>
<name>A0ABR1RCL8_9PEZI</name>
<organism evidence="3 4">
    <name type="scientific">Apiospora marii</name>
    <dbReference type="NCBI Taxonomy" id="335849"/>
    <lineage>
        <taxon>Eukaryota</taxon>
        <taxon>Fungi</taxon>
        <taxon>Dikarya</taxon>
        <taxon>Ascomycota</taxon>
        <taxon>Pezizomycotina</taxon>
        <taxon>Sordariomycetes</taxon>
        <taxon>Xylariomycetidae</taxon>
        <taxon>Amphisphaeriales</taxon>
        <taxon>Apiosporaceae</taxon>
        <taxon>Apiospora</taxon>
    </lineage>
</organism>
<feature type="region of interest" description="Disordered" evidence="1">
    <location>
        <begin position="60"/>
        <end position="98"/>
    </location>
</feature>
<evidence type="ECO:0000313" key="4">
    <source>
        <dbReference type="Proteomes" id="UP001396898"/>
    </source>
</evidence>
<evidence type="ECO:0000256" key="2">
    <source>
        <dbReference type="SAM" id="Phobius"/>
    </source>
</evidence>
<keyword evidence="2" id="KW-0812">Transmembrane</keyword>